<keyword evidence="3" id="KW-1185">Reference proteome</keyword>
<name>A0AAV1LB93_9NEOP</name>
<feature type="transmembrane region" description="Helical" evidence="1">
    <location>
        <begin position="155"/>
        <end position="175"/>
    </location>
</feature>
<keyword evidence="1" id="KW-1133">Transmembrane helix</keyword>
<comment type="caution">
    <text evidence="2">The sequence shown here is derived from an EMBL/GenBank/DDBJ whole genome shotgun (WGS) entry which is preliminary data.</text>
</comment>
<evidence type="ECO:0000256" key="1">
    <source>
        <dbReference type="SAM" id="Phobius"/>
    </source>
</evidence>
<organism evidence="2 3">
    <name type="scientific">Parnassius mnemosyne</name>
    <name type="common">clouded apollo</name>
    <dbReference type="NCBI Taxonomy" id="213953"/>
    <lineage>
        <taxon>Eukaryota</taxon>
        <taxon>Metazoa</taxon>
        <taxon>Ecdysozoa</taxon>
        <taxon>Arthropoda</taxon>
        <taxon>Hexapoda</taxon>
        <taxon>Insecta</taxon>
        <taxon>Pterygota</taxon>
        <taxon>Neoptera</taxon>
        <taxon>Endopterygota</taxon>
        <taxon>Lepidoptera</taxon>
        <taxon>Glossata</taxon>
        <taxon>Ditrysia</taxon>
        <taxon>Papilionoidea</taxon>
        <taxon>Papilionidae</taxon>
        <taxon>Parnassiinae</taxon>
        <taxon>Parnassini</taxon>
        <taxon>Parnassius</taxon>
        <taxon>Driopa</taxon>
    </lineage>
</organism>
<proteinExistence type="predicted"/>
<feature type="transmembrane region" description="Helical" evidence="1">
    <location>
        <begin position="67"/>
        <end position="90"/>
    </location>
</feature>
<dbReference type="AlphaFoldDB" id="A0AAV1LB93"/>
<dbReference type="EMBL" id="CAVLGL010000086">
    <property type="protein sequence ID" value="CAK1591337.1"/>
    <property type="molecule type" value="Genomic_DNA"/>
</dbReference>
<keyword evidence="1" id="KW-0472">Membrane</keyword>
<protein>
    <recommendedName>
        <fullName evidence="4">Gustatory receptor</fullName>
    </recommendedName>
</protein>
<keyword evidence="1" id="KW-0812">Transmembrane</keyword>
<accession>A0AAV1LB93</accession>
<sequence>MFLPKQIQDYVKKLRGPLNQLSSFSISGLNEILLDNYIDADLQEFLCPLNLGHYVLFSPKYSIRYNFITSNSCTANCFSLFYTFSFMMLYTSHEVLDPKLKYLNSIMLSATIFNFLVYCIGCGQNSILNIIQSNTHVNLILTVQKIHKSFKHTNICKSFVIGNWIFVITLLTFYIGLAAIETFVRKLGSNCISYVPVLITDFNIIYKIRMVKLLRYYTVSWTSELKRINQLEINSTHDIYTISYIAHFCGWQLKQPRRLLGRNEYYDIMIYDDEYKIKRNKSPEKRIAYKRLRRACNLACKIMKTGSFVEADATLPLSLLSLLANYVVVLLQFALL</sequence>
<evidence type="ECO:0008006" key="4">
    <source>
        <dbReference type="Google" id="ProtNLM"/>
    </source>
</evidence>
<feature type="transmembrane region" description="Helical" evidence="1">
    <location>
        <begin position="102"/>
        <end position="121"/>
    </location>
</feature>
<reference evidence="2 3" key="1">
    <citation type="submission" date="2023-11" db="EMBL/GenBank/DDBJ databases">
        <authorList>
            <person name="Hedman E."/>
            <person name="Englund M."/>
            <person name="Stromberg M."/>
            <person name="Nyberg Akerstrom W."/>
            <person name="Nylinder S."/>
            <person name="Jareborg N."/>
            <person name="Kallberg Y."/>
            <person name="Kronander E."/>
        </authorList>
    </citation>
    <scope>NUCLEOTIDE SEQUENCE [LARGE SCALE GENOMIC DNA]</scope>
</reference>
<evidence type="ECO:0000313" key="2">
    <source>
        <dbReference type="EMBL" id="CAK1591337.1"/>
    </source>
</evidence>
<evidence type="ECO:0000313" key="3">
    <source>
        <dbReference type="Proteomes" id="UP001314205"/>
    </source>
</evidence>
<gene>
    <name evidence="2" type="ORF">PARMNEM_LOCUS11590</name>
</gene>
<dbReference type="Proteomes" id="UP001314205">
    <property type="component" value="Unassembled WGS sequence"/>
</dbReference>
<feature type="transmembrane region" description="Helical" evidence="1">
    <location>
        <begin position="313"/>
        <end position="335"/>
    </location>
</feature>